<dbReference type="InterPro" id="IPR027417">
    <property type="entry name" value="P-loop_NTPase"/>
</dbReference>
<dbReference type="Gene3D" id="3.30.300.20">
    <property type="match status" value="1"/>
</dbReference>
<dbReference type="InterPro" id="IPR031166">
    <property type="entry name" value="G_ENGA"/>
</dbReference>
<organism evidence="4">
    <name type="scientific">marine metagenome</name>
    <dbReference type="NCBI Taxonomy" id="408172"/>
    <lineage>
        <taxon>unclassified sequences</taxon>
        <taxon>metagenomes</taxon>
        <taxon>ecological metagenomes</taxon>
    </lineage>
</organism>
<dbReference type="EMBL" id="UINC01135488">
    <property type="protein sequence ID" value="SVD19665.1"/>
    <property type="molecule type" value="Genomic_DNA"/>
</dbReference>
<dbReference type="InterPro" id="IPR006073">
    <property type="entry name" value="GTP-bd"/>
</dbReference>
<dbReference type="PANTHER" id="PTHR43834">
    <property type="entry name" value="GTPASE DER"/>
    <property type="match status" value="1"/>
</dbReference>
<gene>
    <name evidence="4" type="ORF">METZ01_LOCUS372519</name>
</gene>
<dbReference type="GO" id="GO:0005525">
    <property type="term" value="F:GTP binding"/>
    <property type="evidence" value="ECO:0007669"/>
    <property type="project" value="UniProtKB-KW"/>
</dbReference>
<name>A0A382TCZ3_9ZZZZ</name>
<evidence type="ECO:0000313" key="4">
    <source>
        <dbReference type="EMBL" id="SVD19665.1"/>
    </source>
</evidence>
<feature type="domain" description="EngA-type G" evidence="3">
    <location>
        <begin position="9"/>
        <end position="182"/>
    </location>
</feature>
<dbReference type="InterPro" id="IPR015946">
    <property type="entry name" value="KH_dom-like_a/b"/>
</dbReference>
<accession>A0A382TCZ3</accession>
<dbReference type="PRINTS" id="PR00326">
    <property type="entry name" value="GTP1OBG"/>
</dbReference>
<sequence>VNNPVNNEIKLSIVGHPNVGKSTIFNVITNSQRSIVSDIPGTTRDSIDTNISYQNKTIKFIDTAGLRKRGQIEKGIEKYSTIRTLKSLENSDVSLLILSAEKLITSQDLHISGFIKDLFRPCVIVLNKIDLIDPEILQNIKTEIKDKFKHIPDVPIIFTSAINKKNIDKIIPIAIDVYNNSIKKISQKELNQCFLDAITKKQPDSKGNKRPEIHSIKQYKIGPPGFKFESTNYDSIHFSYKRYLENCIRKSFDFSGCPINLRFVKKVH</sequence>
<dbReference type="Gene3D" id="3.40.50.300">
    <property type="entry name" value="P-loop containing nucleotide triphosphate hydrolases"/>
    <property type="match status" value="1"/>
</dbReference>
<dbReference type="PANTHER" id="PTHR43834:SF6">
    <property type="entry name" value="GTPASE DER"/>
    <property type="match status" value="1"/>
</dbReference>
<evidence type="ECO:0000259" key="3">
    <source>
        <dbReference type="PROSITE" id="PS51712"/>
    </source>
</evidence>
<dbReference type="CDD" id="cd01895">
    <property type="entry name" value="EngA2"/>
    <property type="match status" value="1"/>
</dbReference>
<dbReference type="Pfam" id="PF14714">
    <property type="entry name" value="KH_dom-like"/>
    <property type="match status" value="1"/>
</dbReference>
<protein>
    <recommendedName>
        <fullName evidence="3">EngA-type G domain-containing protein</fullName>
    </recommendedName>
</protein>
<evidence type="ECO:0000256" key="1">
    <source>
        <dbReference type="ARBA" id="ARBA00022741"/>
    </source>
</evidence>
<reference evidence="4" key="1">
    <citation type="submission" date="2018-05" db="EMBL/GenBank/DDBJ databases">
        <authorList>
            <person name="Lanie J.A."/>
            <person name="Ng W.-L."/>
            <person name="Kazmierczak K.M."/>
            <person name="Andrzejewski T.M."/>
            <person name="Davidsen T.M."/>
            <person name="Wayne K.J."/>
            <person name="Tettelin H."/>
            <person name="Glass J.I."/>
            <person name="Rusch D."/>
            <person name="Podicherti R."/>
            <person name="Tsui H.-C.T."/>
            <person name="Winkler M.E."/>
        </authorList>
    </citation>
    <scope>NUCLEOTIDE SEQUENCE</scope>
</reference>
<proteinExistence type="predicted"/>
<keyword evidence="2" id="KW-0342">GTP-binding</keyword>
<dbReference type="NCBIfam" id="TIGR00231">
    <property type="entry name" value="small_GTP"/>
    <property type="match status" value="1"/>
</dbReference>
<dbReference type="Pfam" id="PF01926">
    <property type="entry name" value="MMR_HSR1"/>
    <property type="match status" value="1"/>
</dbReference>
<dbReference type="PROSITE" id="PS51712">
    <property type="entry name" value="G_ENGA"/>
    <property type="match status" value="1"/>
</dbReference>
<dbReference type="SUPFAM" id="SSF52540">
    <property type="entry name" value="P-loop containing nucleoside triphosphate hydrolases"/>
    <property type="match status" value="1"/>
</dbReference>
<dbReference type="InterPro" id="IPR032859">
    <property type="entry name" value="KH_dom-like"/>
</dbReference>
<dbReference type="GO" id="GO:0043022">
    <property type="term" value="F:ribosome binding"/>
    <property type="evidence" value="ECO:0007669"/>
    <property type="project" value="TreeGrafter"/>
</dbReference>
<keyword evidence="1" id="KW-0547">Nucleotide-binding</keyword>
<dbReference type="AlphaFoldDB" id="A0A382TCZ3"/>
<feature type="non-terminal residue" evidence="4">
    <location>
        <position position="1"/>
    </location>
</feature>
<dbReference type="InterPro" id="IPR005225">
    <property type="entry name" value="Small_GTP-bd"/>
</dbReference>
<evidence type="ECO:0000256" key="2">
    <source>
        <dbReference type="ARBA" id="ARBA00023134"/>
    </source>
</evidence>